<dbReference type="RefSeq" id="WP_034801738.1">
    <property type="nucleotide sequence ID" value="NZ_AWSA01000006.1"/>
</dbReference>
<dbReference type="InterPro" id="IPR009057">
    <property type="entry name" value="Homeodomain-like_sf"/>
</dbReference>
<dbReference type="Gene3D" id="1.10.357.10">
    <property type="entry name" value="Tetracycline Repressor, domain 2"/>
    <property type="match status" value="1"/>
</dbReference>
<comment type="caution">
    <text evidence="4">The sequence shown here is derived from an EMBL/GenBank/DDBJ whole genome shotgun (WGS) entry which is preliminary data.</text>
</comment>
<accession>W9GG78</accession>
<name>W9GG78_9MICO</name>
<dbReference type="EMBL" id="AWSA01000006">
    <property type="protein sequence ID" value="EWT02879.1"/>
    <property type="molecule type" value="Genomic_DNA"/>
</dbReference>
<dbReference type="SUPFAM" id="SSF46689">
    <property type="entry name" value="Homeodomain-like"/>
    <property type="match status" value="1"/>
</dbReference>
<dbReference type="Pfam" id="PF00440">
    <property type="entry name" value="TetR_N"/>
    <property type="match status" value="1"/>
</dbReference>
<sequence>MSRTRSYDNSGRVEAAAETRRRVIATARDLLVSEGYHAMSVAQLARTAGLSPQTVYNSVGGKAEVVKAVYDVMLAGDEDPTPMSERPEFLAMGEAPDRAAFGRAYAAWSASIYARVGSLLGVLLADGAGGDQGLRDFVSTIDRERRTGNGHAVDTLERRHGLAPGRDREELVDEIWTLTAAEVYDRLVRRCGWTHEAYAAWLGDALAAATAREVSGRKR</sequence>
<dbReference type="STRING" id="1386089.N865_00590"/>
<feature type="DNA-binding region" description="H-T-H motif" evidence="2">
    <location>
        <begin position="40"/>
        <end position="59"/>
    </location>
</feature>
<dbReference type="Proteomes" id="UP000019489">
    <property type="component" value="Unassembled WGS sequence"/>
</dbReference>
<keyword evidence="5" id="KW-1185">Reference proteome</keyword>
<keyword evidence="1 2" id="KW-0238">DNA-binding</keyword>
<gene>
    <name evidence="4" type="ORF">N865_00590</name>
</gene>
<dbReference type="PROSITE" id="PS50977">
    <property type="entry name" value="HTH_TETR_2"/>
    <property type="match status" value="1"/>
</dbReference>
<dbReference type="eggNOG" id="COG1309">
    <property type="taxonomic scope" value="Bacteria"/>
</dbReference>
<feature type="domain" description="HTH tetR-type" evidence="3">
    <location>
        <begin position="17"/>
        <end position="77"/>
    </location>
</feature>
<evidence type="ECO:0000256" key="2">
    <source>
        <dbReference type="PROSITE-ProRule" id="PRU00335"/>
    </source>
</evidence>
<evidence type="ECO:0000256" key="1">
    <source>
        <dbReference type="ARBA" id="ARBA00023125"/>
    </source>
</evidence>
<dbReference type="OrthoDB" id="3825402at2"/>
<organism evidence="4 5">
    <name type="scientific">Intrasporangium oryzae NRRL B-24470</name>
    <dbReference type="NCBI Taxonomy" id="1386089"/>
    <lineage>
        <taxon>Bacteria</taxon>
        <taxon>Bacillati</taxon>
        <taxon>Actinomycetota</taxon>
        <taxon>Actinomycetes</taxon>
        <taxon>Micrococcales</taxon>
        <taxon>Intrasporangiaceae</taxon>
        <taxon>Intrasporangium</taxon>
    </lineage>
</organism>
<dbReference type="GO" id="GO:0003677">
    <property type="term" value="F:DNA binding"/>
    <property type="evidence" value="ECO:0007669"/>
    <property type="project" value="UniProtKB-UniRule"/>
</dbReference>
<dbReference type="AlphaFoldDB" id="W9GG78"/>
<protein>
    <submittedName>
        <fullName evidence="4">TetR family transcriptional regulator</fullName>
    </submittedName>
</protein>
<evidence type="ECO:0000313" key="5">
    <source>
        <dbReference type="Proteomes" id="UP000019489"/>
    </source>
</evidence>
<evidence type="ECO:0000259" key="3">
    <source>
        <dbReference type="PROSITE" id="PS50977"/>
    </source>
</evidence>
<reference evidence="4 5" key="1">
    <citation type="submission" date="2013-08" db="EMBL/GenBank/DDBJ databases">
        <title>Intrasporangium oryzae NRRL B-24470.</title>
        <authorList>
            <person name="Liu H."/>
            <person name="Wang G."/>
        </authorList>
    </citation>
    <scope>NUCLEOTIDE SEQUENCE [LARGE SCALE GENOMIC DNA]</scope>
    <source>
        <strain evidence="4 5">NRRL B-24470</strain>
    </source>
</reference>
<dbReference type="InterPro" id="IPR001647">
    <property type="entry name" value="HTH_TetR"/>
</dbReference>
<evidence type="ECO:0000313" key="4">
    <source>
        <dbReference type="EMBL" id="EWT02879.1"/>
    </source>
</evidence>
<proteinExistence type="predicted"/>